<dbReference type="OrthoDB" id="9807125at2"/>
<proteinExistence type="predicted"/>
<dbReference type="PANTHER" id="PTHR43080:SF2">
    <property type="entry name" value="CBS DOMAIN-CONTAINING PROTEIN"/>
    <property type="match status" value="1"/>
</dbReference>
<evidence type="ECO:0000256" key="2">
    <source>
        <dbReference type="PROSITE-ProRule" id="PRU00703"/>
    </source>
</evidence>
<evidence type="ECO:0000256" key="1">
    <source>
        <dbReference type="ARBA" id="ARBA00023122"/>
    </source>
</evidence>
<dbReference type="CDD" id="cd04623">
    <property type="entry name" value="CBS_pair_bac_euk"/>
    <property type="match status" value="1"/>
</dbReference>
<gene>
    <name evidence="4" type="ORF">EFY87_05945</name>
</gene>
<evidence type="ECO:0000313" key="5">
    <source>
        <dbReference type="Proteomes" id="UP000271678"/>
    </source>
</evidence>
<dbReference type="InterPro" id="IPR044725">
    <property type="entry name" value="CBSX3_CBS_dom"/>
</dbReference>
<protein>
    <submittedName>
        <fullName evidence="4">CBS domain-containing protein</fullName>
    </submittedName>
</protein>
<evidence type="ECO:0000259" key="3">
    <source>
        <dbReference type="PROSITE" id="PS51371"/>
    </source>
</evidence>
<sequence length="141" mass="15285">MRIQELLNGKGSDVVAVTSDASVRQLVQTLAEHNIGAVLVVDDGAVAGIISERDVVRALPEKADRLLDQPVSSLMTTGVVTCAPDDEISALAASMTEHRFRHLPVVQDGELLGIVSIGDIVKFRLDELQRERDHLESYITS</sequence>
<dbReference type="PANTHER" id="PTHR43080">
    <property type="entry name" value="CBS DOMAIN-CONTAINING PROTEIN CBSX3, MITOCHONDRIAL"/>
    <property type="match status" value="1"/>
</dbReference>
<name>A0A3M9ME33_9MICO</name>
<reference evidence="4 5" key="1">
    <citation type="submission" date="2018-11" db="EMBL/GenBank/DDBJ databases">
        <title>Draft genome of Simplicispira Flexivirga sp. BO-16.</title>
        <authorList>
            <person name="Im W.T."/>
        </authorList>
    </citation>
    <scope>NUCLEOTIDE SEQUENCE [LARGE SCALE GENOMIC DNA]</scope>
    <source>
        <strain evidence="4 5">BO-16</strain>
    </source>
</reference>
<dbReference type="InterPro" id="IPR000644">
    <property type="entry name" value="CBS_dom"/>
</dbReference>
<dbReference type="SUPFAM" id="SSF54631">
    <property type="entry name" value="CBS-domain pair"/>
    <property type="match status" value="1"/>
</dbReference>
<comment type="caution">
    <text evidence="4">The sequence shown here is derived from an EMBL/GenBank/DDBJ whole genome shotgun (WGS) entry which is preliminary data.</text>
</comment>
<feature type="domain" description="CBS" evidence="3">
    <location>
        <begin position="10"/>
        <end position="65"/>
    </location>
</feature>
<dbReference type="InterPro" id="IPR051257">
    <property type="entry name" value="Diverse_CBS-Domain"/>
</dbReference>
<dbReference type="Gene3D" id="3.10.580.10">
    <property type="entry name" value="CBS-domain"/>
    <property type="match status" value="1"/>
</dbReference>
<dbReference type="EMBL" id="RJJQ01000004">
    <property type="protein sequence ID" value="RNI23816.1"/>
    <property type="molecule type" value="Genomic_DNA"/>
</dbReference>
<dbReference type="InterPro" id="IPR046342">
    <property type="entry name" value="CBS_dom_sf"/>
</dbReference>
<keyword evidence="5" id="KW-1185">Reference proteome</keyword>
<dbReference type="AlphaFoldDB" id="A0A3M9ME33"/>
<evidence type="ECO:0000313" key="4">
    <source>
        <dbReference type="EMBL" id="RNI23816.1"/>
    </source>
</evidence>
<organism evidence="4 5">
    <name type="scientific">Flexivirga caeni</name>
    <dbReference type="NCBI Taxonomy" id="2294115"/>
    <lineage>
        <taxon>Bacteria</taxon>
        <taxon>Bacillati</taxon>
        <taxon>Actinomycetota</taxon>
        <taxon>Actinomycetes</taxon>
        <taxon>Micrococcales</taxon>
        <taxon>Dermacoccaceae</taxon>
        <taxon>Flexivirga</taxon>
    </lineage>
</organism>
<accession>A0A3M9ME33</accession>
<dbReference type="Pfam" id="PF00571">
    <property type="entry name" value="CBS"/>
    <property type="match status" value="2"/>
</dbReference>
<feature type="domain" description="CBS" evidence="3">
    <location>
        <begin position="75"/>
        <end position="131"/>
    </location>
</feature>
<keyword evidence="1 2" id="KW-0129">CBS domain</keyword>
<dbReference type="Proteomes" id="UP000271678">
    <property type="component" value="Unassembled WGS sequence"/>
</dbReference>
<dbReference type="SMART" id="SM00116">
    <property type="entry name" value="CBS"/>
    <property type="match status" value="2"/>
</dbReference>
<dbReference type="RefSeq" id="WP_123270554.1">
    <property type="nucleotide sequence ID" value="NZ_RJJQ01000004.1"/>
</dbReference>
<dbReference type="PROSITE" id="PS51371">
    <property type="entry name" value="CBS"/>
    <property type="match status" value="2"/>
</dbReference>